<evidence type="ECO:0000313" key="1">
    <source>
        <dbReference type="EMBL" id="VEU42194.1"/>
    </source>
</evidence>
<proteinExistence type="predicted"/>
<dbReference type="Gene3D" id="3.40.50.300">
    <property type="entry name" value="P-loop containing nucleotide triphosphate hydrolases"/>
    <property type="match status" value="1"/>
</dbReference>
<keyword evidence="2" id="KW-1185">Reference proteome</keyword>
<dbReference type="SUPFAM" id="SSF52540">
    <property type="entry name" value="P-loop containing nucleoside triphosphate hydrolases"/>
    <property type="match status" value="1"/>
</dbReference>
<protein>
    <submittedName>
        <fullName evidence="1">Uncharacterized protein</fullName>
    </submittedName>
</protein>
<dbReference type="InterPro" id="IPR027417">
    <property type="entry name" value="P-loop_NTPase"/>
</dbReference>
<dbReference type="EMBL" id="CAACVS010000419">
    <property type="protein sequence ID" value="VEU42194.1"/>
    <property type="molecule type" value="Genomic_DNA"/>
</dbReference>
<evidence type="ECO:0000313" key="2">
    <source>
        <dbReference type="Proteomes" id="UP000291116"/>
    </source>
</evidence>
<dbReference type="Proteomes" id="UP000291116">
    <property type="component" value="Unassembled WGS sequence"/>
</dbReference>
<organism evidence="1 2">
    <name type="scientific">Pseudo-nitzschia multistriata</name>
    <dbReference type="NCBI Taxonomy" id="183589"/>
    <lineage>
        <taxon>Eukaryota</taxon>
        <taxon>Sar</taxon>
        <taxon>Stramenopiles</taxon>
        <taxon>Ochrophyta</taxon>
        <taxon>Bacillariophyta</taxon>
        <taxon>Bacillariophyceae</taxon>
        <taxon>Bacillariophycidae</taxon>
        <taxon>Bacillariales</taxon>
        <taxon>Bacillariaceae</taxon>
        <taxon>Pseudo-nitzschia</taxon>
    </lineage>
</organism>
<gene>
    <name evidence="1" type="ORF">PSNMU_V1.4_AUG-EV-PASAV3_0091480</name>
</gene>
<accession>A0A448ZJH5</accession>
<name>A0A448ZJH5_9STRA</name>
<reference evidence="1 2" key="1">
    <citation type="submission" date="2019-01" db="EMBL/GenBank/DDBJ databases">
        <authorList>
            <person name="Ferrante I. M."/>
        </authorList>
    </citation>
    <scope>NUCLEOTIDE SEQUENCE [LARGE SCALE GENOMIC DNA]</scope>
    <source>
        <strain evidence="1 2">B856</strain>
    </source>
</reference>
<sequence length="319" mass="36664">MNTTTNNTIQPLNIDEDLKKKIESTEFVYLVAKSGIGKSFTGDYLQVVRNWNHVDGDFPLKQSTFKPEYVDMVERLFISGKYAHIQELPEEERREWFAREGYQAYFTEVARKTLEAARESDKVVATHATYIADARNFFIDTLIASGAKEVRLVYLDCDFDVHMDALWKRALRQAEQFPGTIEEGLEAFYGGSDFESFVKHQKNIIETYFEEPSESEKPTVVDVTAKDITTLDAVDRAFGVPDGEGRGDLSYEEMIEKIKAADIIRDEEFFNNMEINLEEEAKMDEAEMKKRRSFRRNSSLRNSCCLKVLEANIEEAISA</sequence>
<dbReference type="AlphaFoldDB" id="A0A448ZJH5"/>
<dbReference type="OrthoDB" id="10492525at2759"/>